<gene>
    <name evidence="12" type="primary">Asrcb5</name>
</gene>
<keyword evidence="4 11" id="KW-0812">Transmembrane</keyword>
<feature type="transmembrane region" description="Helical" evidence="11">
    <location>
        <begin position="31"/>
        <end position="50"/>
    </location>
</feature>
<feature type="transmembrane region" description="Helical" evidence="11">
    <location>
        <begin position="244"/>
        <end position="265"/>
    </location>
</feature>
<dbReference type="PRINTS" id="PR00901">
    <property type="entry name" value="PHEROMONEBAR"/>
</dbReference>
<feature type="transmembrane region" description="Helical" evidence="11">
    <location>
        <begin position="70"/>
        <end position="89"/>
    </location>
</feature>
<accession>A0A3S7GZZ5</accession>
<dbReference type="PANTHER" id="PTHR28097">
    <property type="entry name" value="PHEROMONE A FACTOR RECEPTOR"/>
    <property type="match status" value="1"/>
</dbReference>
<proteinExistence type="inferred from homology"/>
<dbReference type="InterPro" id="IPR000481">
    <property type="entry name" value="GPCR_Pheromne_B_alpha_rcpt"/>
</dbReference>
<evidence type="ECO:0000256" key="8">
    <source>
        <dbReference type="ARBA" id="ARBA00023170"/>
    </source>
</evidence>
<evidence type="ECO:0000256" key="4">
    <source>
        <dbReference type="ARBA" id="ARBA00022692"/>
    </source>
</evidence>
<evidence type="ECO:0000256" key="5">
    <source>
        <dbReference type="ARBA" id="ARBA00022989"/>
    </source>
</evidence>
<dbReference type="Pfam" id="PF02076">
    <property type="entry name" value="STE3"/>
    <property type="match status" value="2"/>
</dbReference>
<feature type="transmembrane region" description="Helical" evidence="11">
    <location>
        <begin position="194"/>
        <end position="214"/>
    </location>
</feature>
<reference evidence="12" key="1">
    <citation type="submission" date="2017-12" db="EMBL/GenBank/DDBJ databases">
        <title>B mating structure of Cyclocybe salicacola analysis.</title>
        <authorList>
            <person name="Weimin C."/>
        </authorList>
    </citation>
    <scope>NUCLEOTIDE SEQUENCE</scope>
    <source>
        <strain evidence="12">YSG</strain>
    </source>
</reference>
<keyword evidence="5 11" id="KW-1133">Transmembrane helix</keyword>
<evidence type="ECO:0000256" key="6">
    <source>
        <dbReference type="ARBA" id="ARBA00023040"/>
    </source>
</evidence>
<keyword evidence="6" id="KW-0297">G-protein coupled receptor</keyword>
<dbReference type="PANTHER" id="PTHR28097:SF1">
    <property type="entry name" value="PHEROMONE A FACTOR RECEPTOR"/>
    <property type="match status" value="1"/>
</dbReference>
<dbReference type="InterPro" id="IPR001499">
    <property type="entry name" value="GPCR_STE3"/>
</dbReference>
<evidence type="ECO:0000256" key="2">
    <source>
        <dbReference type="ARBA" id="ARBA00011085"/>
    </source>
</evidence>
<evidence type="ECO:0000256" key="9">
    <source>
        <dbReference type="ARBA" id="ARBA00023224"/>
    </source>
</evidence>
<organism evidence="12">
    <name type="scientific">Cyclocybe aegerita</name>
    <name type="common">Black poplar mushroom</name>
    <name type="synonym">Agrocybe aegerita</name>
    <dbReference type="NCBI Taxonomy" id="1973307"/>
    <lineage>
        <taxon>Eukaryota</taxon>
        <taxon>Fungi</taxon>
        <taxon>Dikarya</taxon>
        <taxon>Basidiomycota</taxon>
        <taxon>Agaricomycotina</taxon>
        <taxon>Agaricomycetes</taxon>
        <taxon>Agaricomycetidae</taxon>
        <taxon>Agaricales</taxon>
        <taxon>Agaricineae</taxon>
        <taxon>Bolbitiaceae</taxon>
        <taxon>Cyclocybe</taxon>
    </lineage>
</organism>
<feature type="transmembrane region" description="Helical" evidence="11">
    <location>
        <begin position="6"/>
        <end position="24"/>
    </location>
</feature>
<dbReference type="GO" id="GO:0005886">
    <property type="term" value="C:plasma membrane"/>
    <property type="evidence" value="ECO:0007669"/>
    <property type="project" value="TreeGrafter"/>
</dbReference>
<sequence length="597" mass="66853">MTDPTYPAFPIFAFLGFFLPLVPLPWHLEALNSGTCFFIMWSSLACLNQFVNSVVWAKNVLNHAPWWCEISIRIMMGASVGIPAASLCINRRLYKIATVQAATITLAEVTSIGSQYLPFLTNQQKHRAILIDSLICVLFPLIYIALRMFAVSAPQFYKAKQLTFLPEYVVQGHRFNLLEDIGCYPALYNTLLTFFISSMWPLLLGLVSAVYCVLSLRSFSKRRAEFGQFISSNTTLTLSRYFRLMALAMTEICATTPLAIFMIWLNATATPIGPWRSWEDTHFAYSRVEQIPAVFWRSNRLLVIAIEFSRWVTPVCSLIFFAFFGFAYEARRQYRLAWSNINVFLPCFHDSETQDLKHKLGPRHGEASNYPPKLPLSPTSFVAFPKTQRAYSFTTTTSTQAPIDFELDSYMKTRNSIMEMDSSLDTSASNGSDVSDAATLCSGPTHCIQQKLGHGQQDPNDTPLPSPWSFASSQLEHATGTDLTQVSSILDIHCQTVAPHTTPLSLPQSPCSFQPPFVPQSYTPKMKTSNGSMRTITSPDRDRFYIVSEGGERAQTPESPRPFASTTPLAEGGKGMVPGRGIQVMVHKTEVRSTEEL</sequence>
<keyword evidence="3" id="KW-0589">Pheromone response</keyword>
<evidence type="ECO:0000256" key="11">
    <source>
        <dbReference type="SAM" id="Phobius"/>
    </source>
</evidence>
<dbReference type="AlphaFoldDB" id="A0A3S7GZZ5"/>
<evidence type="ECO:0000256" key="1">
    <source>
        <dbReference type="ARBA" id="ARBA00004141"/>
    </source>
</evidence>
<name>A0A3S7GZZ5_CYCAE</name>
<feature type="region of interest" description="Disordered" evidence="10">
    <location>
        <begin position="551"/>
        <end position="578"/>
    </location>
</feature>
<comment type="similarity">
    <text evidence="2">Belongs to the G-protein coupled receptor 4 family.</text>
</comment>
<dbReference type="GO" id="GO:0004934">
    <property type="term" value="F:mating-type alpha-factor pheromone receptor activity"/>
    <property type="evidence" value="ECO:0007669"/>
    <property type="project" value="InterPro"/>
</dbReference>
<dbReference type="GO" id="GO:0000750">
    <property type="term" value="P:pheromone-dependent signal transduction involved in conjugation with cellular fusion"/>
    <property type="evidence" value="ECO:0007669"/>
    <property type="project" value="TreeGrafter"/>
</dbReference>
<keyword evidence="7 11" id="KW-0472">Membrane</keyword>
<feature type="transmembrane region" description="Helical" evidence="11">
    <location>
        <begin position="308"/>
        <end position="328"/>
    </location>
</feature>
<evidence type="ECO:0000256" key="3">
    <source>
        <dbReference type="ARBA" id="ARBA00022507"/>
    </source>
</evidence>
<evidence type="ECO:0000256" key="10">
    <source>
        <dbReference type="SAM" id="MobiDB-lite"/>
    </source>
</evidence>
<protein>
    <submittedName>
        <fullName evidence="12">Pheromone receptor</fullName>
    </submittedName>
</protein>
<comment type="subcellular location">
    <subcellularLocation>
        <location evidence="1">Membrane</location>
        <topology evidence="1">Multi-pass membrane protein</topology>
    </subcellularLocation>
</comment>
<feature type="transmembrane region" description="Helical" evidence="11">
    <location>
        <begin position="129"/>
        <end position="150"/>
    </location>
</feature>
<keyword evidence="9" id="KW-0807">Transducer</keyword>
<evidence type="ECO:0000256" key="7">
    <source>
        <dbReference type="ARBA" id="ARBA00023136"/>
    </source>
</evidence>
<dbReference type="PRINTS" id="PR00899">
    <property type="entry name" value="GPCRSTE3"/>
</dbReference>
<evidence type="ECO:0000313" key="12">
    <source>
        <dbReference type="EMBL" id="AVI69656.1"/>
    </source>
</evidence>
<dbReference type="CDD" id="cd14966">
    <property type="entry name" value="7tmD_STE3"/>
    <property type="match status" value="1"/>
</dbReference>
<keyword evidence="8 12" id="KW-0675">Receptor</keyword>
<dbReference type="EMBL" id="MG737348">
    <property type="protein sequence ID" value="AVI69656.1"/>
    <property type="molecule type" value="Genomic_DNA"/>
</dbReference>